<comment type="caution">
    <text evidence="5">The sequence shown here is derived from an EMBL/GenBank/DDBJ whole genome shotgun (WGS) entry which is preliminary data.</text>
</comment>
<dbReference type="Gene3D" id="3.40.50.150">
    <property type="entry name" value="Vaccinia Virus protein VP39"/>
    <property type="match status" value="1"/>
</dbReference>
<dbReference type="EMBL" id="PDNB01000027">
    <property type="protein sequence ID" value="PGH15188.1"/>
    <property type="molecule type" value="Genomic_DNA"/>
</dbReference>
<feature type="domain" description="O-methyltransferase C-terminal" evidence="4">
    <location>
        <begin position="28"/>
        <end position="175"/>
    </location>
</feature>
<evidence type="ECO:0000313" key="5">
    <source>
        <dbReference type="EMBL" id="PGH15188.1"/>
    </source>
</evidence>
<reference evidence="5 6" key="1">
    <citation type="submission" date="2017-10" db="EMBL/GenBank/DDBJ databases">
        <title>Comparative genomics in systemic dimorphic fungi from Ajellomycetaceae.</title>
        <authorList>
            <person name="Munoz J.F."/>
            <person name="Mcewen J.G."/>
            <person name="Clay O.K."/>
            <person name="Cuomo C.A."/>
        </authorList>
    </citation>
    <scope>NUCLEOTIDE SEQUENCE [LARGE SCALE GENOMIC DNA]</scope>
    <source>
        <strain evidence="5 6">UAMH5409</strain>
    </source>
</reference>
<dbReference type="GO" id="GO:0032259">
    <property type="term" value="P:methylation"/>
    <property type="evidence" value="ECO:0007669"/>
    <property type="project" value="UniProtKB-KW"/>
</dbReference>
<dbReference type="SUPFAM" id="SSF53335">
    <property type="entry name" value="S-adenosyl-L-methionine-dependent methyltransferases"/>
    <property type="match status" value="1"/>
</dbReference>
<dbReference type="InterPro" id="IPR016461">
    <property type="entry name" value="COMT-like"/>
</dbReference>
<dbReference type="PANTHER" id="PTHR43712:SF16">
    <property type="entry name" value="O-METHYLTRANSFERASE ELCB"/>
    <property type="match status" value="1"/>
</dbReference>
<proteinExistence type="predicted"/>
<keyword evidence="2" id="KW-0808">Transferase</keyword>
<dbReference type="AlphaFoldDB" id="A0A2B7Y2Y3"/>
<evidence type="ECO:0000313" key="6">
    <source>
        <dbReference type="Proteomes" id="UP000223968"/>
    </source>
</evidence>
<organism evidence="5 6">
    <name type="scientific">Helicocarpus griseus UAMH5409</name>
    <dbReference type="NCBI Taxonomy" id="1447875"/>
    <lineage>
        <taxon>Eukaryota</taxon>
        <taxon>Fungi</taxon>
        <taxon>Dikarya</taxon>
        <taxon>Ascomycota</taxon>
        <taxon>Pezizomycotina</taxon>
        <taxon>Eurotiomycetes</taxon>
        <taxon>Eurotiomycetidae</taxon>
        <taxon>Onygenales</taxon>
        <taxon>Ajellomycetaceae</taxon>
        <taxon>Helicocarpus</taxon>
    </lineage>
</organism>
<evidence type="ECO:0000256" key="3">
    <source>
        <dbReference type="ARBA" id="ARBA00022691"/>
    </source>
</evidence>
<dbReference type="Proteomes" id="UP000223968">
    <property type="component" value="Unassembled WGS sequence"/>
</dbReference>
<dbReference type="OrthoDB" id="1606438at2759"/>
<keyword evidence="1" id="KW-0489">Methyltransferase</keyword>
<evidence type="ECO:0000256" key="2">
    <source>
        <dbReference type="ARBA" id="ARBA00022679"/>
    </source>
</evidence>
<dbReference type="GO" id="GO:0008171">
    <property type="term" value="F:O-methyltransferase activity"/>
    <property type="evidence" value="ECO:0007669"/>
    <property type="project" value="InterPro"/>
</dbReference>
<name>A0A2B7Y2Y3_9EURO</name>
<dbReference type="InterPro" id="IPR029063">
    <property type="entry name" value="SAM-dependent_MTases_sf"/>
</dbReference>
<evidence type="ECO:0000259" key="4">
    <source>
        <dbReference type="Pfam" id="PF00891"/>
    </source>
</evidence>
<dbReference type="PANTHER" id="PTHR43712">
    <property type="entry name" value="PUTATIVE (AFU_ORTHOLOGUE AFUA_4G14580)-RELATED"/>
    <property type="match status" value="1"/>
</dbReference>
<sequence>MKAHSGRATFDISHTVTGYPWSDIGEGLVVDMGGSIGFASMAISETNPNLKFVVQDQEHIITEEAKAAVPAHLKSRVRLEVHNILNPQHVQADVYFFRWVFHGFTDRYALQVLRALIPVLKRGAKVVINDGVIPDPSTVSWMEYRSMRCMDMLGQAVNNSGERSVDDWNNLFRKADDRFKVLGTWKPPKSAMWFIEAEWQP</sequence>
<dbReference type="Pfam" id="PF00891">
    <property type="entry name" value="Methyltransf_2"/>
    <property type="match status" value="1"/>
</dbReference>
<dbReference type="PROSITE" id="PS51683">
    <property type="entry name" value="SAM_OMT_II"/>
    <property type="match status" value="1"/>
</dbReference>
<gene>
    <name evidence="5" type="ORF">AJ79_02553</name>
</gene>
<keyword evidence="6" id="KW-1185">Reference proteome</keyword>
<evidence type="ECO:0000256" key="1">
    <source>
        <dbReference type="ARBA" id="ARBA00022603"/>
    </source>
</evidence>
<dbReference type="InterPro" id="IPR001077">
    <property type="entry name" value="COMT_C"/>
</dbReference>
<protein>
    <recommendedName>
        <fullName evidence="4">O-methyltransferase C-terminal domain-containing protein</fullName>
    </recommendedName>
</protein>
<accession>A0A2B7Y2Y3</accession>
<keyword evidence="3" id="KW-0949">S-adenosyl-L-methionine</keyword>